<evidence type="ECO:0000313" key="1">
    <source>
        <dbReference type="EMBL" id="GAG89242.1"/>
    </source>
</evidence>
<name>X1C7F3_9ZZZZ</name>
<reference evidence="1" key="1">
    <citation type="journal article" date="2014" name="Front. Microbiol.">
        <title>High frequency of phylogenetically diverse reductive dehalogenase-homologous genes in deep subseafloor sedimentary metagenomes.</title>
        <authorList>
            <person name="Kawai M."/>
            <person name="Futagami T."/>
            <person name="Toyoda A."/>
            <person name="Takaki Y."/>
            <person name="Nishi S."/>
            <person name="Hori S."/>
            <person name="Arai W."/>
            <person name="Tsubouchi T."/>
            <person name="Morono Y."/>
            <person name="Uchiyama I."/>
            <person name="Ito T."/>
            <person name="Fujiyama A."/>
            <person name="Inagaki F."/>
            <person name="Takami H."/>
        </authorList>
    </citation>
    <scope>NUCLEOTIDE SEQUENCE</scope>
    <source>
        <strain evidence="1">Expedition CK06-06</strain>
    </source>
</reference>
<dbReference type="AlphaFoldDB" id="X1C7F3"/>
<organism evidence="1">
    <name type="scientific">marine sediment metagenome</name>
    <dbReference type="NCBI Taxonomy" id="412755"/>
    <lineage>
        <taxon>unclassified sequences</taxon>
        <taxon>metagenomes</taxon>
        <taxon>ecological metagenomes</taxon>
    </lineage>
</organism>
<comment type="caution">
    <text evidence="1">The sequence shown here is derived from an EMBL/GenBank/DDBJ whole genome shotgun (WGS) entry which is preliminary data.</text>
</comment>
<sequence>MPLTKTGRKVKRSMQKHYGKEKGKEVFYASINKRKAGSSKWHRKEIKG</sequence>
<gene>
    <name evidence="1" type="ORF">S01H4_27128</name>
</gene>
<dbReference type="EMBL" id="BART01013194">
    <property type="protein sequence ID" value="GAG89242.1"/>
    <property type="molecule type" value="Genomic_DNA"/>
</dbReference>
<accession>X1C7F3</accession>
<protein>
    <submittedName>
        <fullName evidence="1">Uncharacterized protein</fullName>
    </submittedName>
</protein>
<proteinExistence type="predicted"/>